<proteinExistence type="predicted"/>
<evidence type="ECO:0000256" key="4">
    <source>
        <dbReference type="SAM" id="SignalP"/>
    </source>
</evidence>
<keyword evidence="4" id="KW-0732">Signal</keyword>
<dbReference type="EMBL" id="DPIY01000010">
    <property type="protein sequence ID" value="HCT58274.1"/>
    <property type="molecule type" value="Genomic_DNA"/>
</dbReference>
<sequence length="325" mass="34613">MNAVNTFSPTLRRLSAAAAVALAVVAPSATPLAAQAAGKTGVVVVAHGGDSLWNALVREAAMKAKTEVPVEVSFLMSFGATQARFQDAVAKLESKGVSRIVVVPMLVSSHSGHYDQIRYLAGEPIELDKDMAHHLHMAGIEKPKTSLPIIVTPAMDNAPQVAQVLADRAKALAPNPKERALLIVGHGPNSAEDYASWMENLRSVADSVKAMTGFRDVRVELVRDDAPAPVRAEAVKRVRELIDLQQMATGKDVIVVPVLVSKGSVSRDKVPADIKGTPSVYSGEPLLPHEAMSRWVELRVRDAGKTPAKTAEKKAAAAPAHPHDR</sequence>
<dbReference type="Gene3D" id="3.40.50.1400">
    <property type="match status" value="2"/>
</dbReference>
<evidence type="ECO:0008006" key="7">
    <source>
        <dbReference type="Google" id="ProtNLM"/>
    </source>
</evidence>
<name>A0A3D4VBR0_9BACT</name>
<dbReference type="AlphaFoldDB" id="A0A3D4VBR0"/>
<comment type="caution">
    <text evidence="5">The sequence shown here is derived from an EMBL/GenBank/DDBJ whole genome shotgun (WGS) entry which is preliminary data.</text>
</comment>
<feature type="chain" id="PRO_5017755202" description="Cobalamin biosynthesis protein CbiX" evidence="4">
    <location>
        <begin position="37"/>
        <end position="325"/>
    </location>
</feature>
<evidence type="ECO:0000256" key="2">
    <source>
        <dbReference type="ARBA" id="ARBA00023239"/>
    </source>
</evidence>
<evidence type="ECO:0000313" key="5">
    <source>
        <dbReference type="EMBL" id="HCT58274.1"/>
    </source>
</evidence>
<dbReference type="Proteomes" id="UP000264071">
    <property type="component" value="Unassembled WGS sequence"/>
</dbReference>
<reference evidence="5 6" key="1">
    <citation type="journal article" date="2018" name="Nat. Biotechnol.">
        <title>A standardized bacterial taxonomy based on genome phylogeny substantially revises the tree of life.</title>
        <authorList>
            <person name="Parks D.H."/>
            <person name="Chuvochina M."/>
            <person name="Waite D.W."/>
            <person name="Rinke C."/>
            <person name="Skarshewski A."/>
            <person name="Chaumeil P.A."/>
            <person name="Hugenholtz P."/>
        </authorList>
    </citation>
    <scope>NUCLEOTIDE SEQUENCE [LARGE SCALE GENOMIC DNA]</scope>
    <source>
        <strain evidence="5">UBA8844</strain>
    </source>
</reference>
<accession>A0A3D4VBR0</accession>
<keyword evidence="2" id="KW-0456">Lyase</keyword>
<dbReference type="SUPFAM" id="SSF53800">
    <property type="entry name" value="Chelatase"/>
    <property type="match status" value="2"/>
</dbReference>
<feature type="region of interest" description="Disordered" evidence="3">
    <location>
        <begin position="302"/>
        <end position="325"/>
    </location>
</feature>
<organism evidence="5 6">
    <name type="scientific">Gemmatimonas aurantiaca</name>
    <dbReference type="NCBI Taxonomy" id="173480"/>
    <lineage>
        <taxon>Bacteria</taxon>
        <taxon>Pseudomonadati</taxon>
        <taxon>Gemmatimonadota</taxon>
        <taxon>Gemmatimonadia</taxon>
        <taxon>Gemmatimonadales</taxon>
        <taxon>Gemmatimonadaceae</taxon>
        <taxon>Gemmatimonas</taxon>
    </lineage>
</organism>
<evidence type="ECO:0000313" key="6">
    <source>
        <dbReference type="Proteomes" id="UP000264071"/>
    </source>
</evidence>
<protein>
    <recommendedName>
        <fullName evidence="7">Cobalamin biosynthesis protein CbiX</fullName>
    </recommendedName>
</protein>
<dbReference type="PANTHER" id="PTHR33542:SF3">
    <property type="entry name" value="SIROHYDROCHLORIN FERROCHELATASE, CHLOROPLASTIC"/>
    <property type="match status" value="1"/>
</dbReference>
<dbReference type="Pfam" id="PF01903">
    <property type="entry name" value="CbiX"/>
    <property type="match status" value="1"/>
</dbReference>
<dbReference type="OMA" id="MSTHENF"/>
<dbReference type="InterPro" id="IPR002762">
    <property type="entry name" value="CbiX-like"/>
</dbReference>
<evidence type="ECO:0000256" key="3">
    <source>
        <dbReference type="SAM" id="MobiDB-lite"/>
    </source>
</evidence>
<keyword evidence="1" id="KW-0479">Metal-binding</keyword>
<dbReference type="PANTHER" id="PTHR33542">
    <property type="entry name" value="SIROHYDROCHLORIN FERROCHELATASE, CHLOROPLASTIC"/>
    <property type="match status" value="1"/>
</dbReference>
<evidence type="ECO:0000256" key="1">
    <source>
        <dbReference type="ARBA" id="ARBA00022723"/>
    </source>
</evidence>
<dbReference type="InterPro" id="IPR050963">
    <property type="entry name" value="Sirohydro_Cobaltochel/CbiX"/>
</dbReference>
<gene>
    <name evidence="5" type="ORF">DGD08_13810</name>
</gene>
<dbReference type="GO" id="GO:0016829">
    <property type="term" value="F:lyase activity"/>
    <property type="evidence" value="ECO:0007669"/>
    <property type="project" value="UniProtKB-KW"/>
</dbReference>
<feature type="signal peptide" evidence="4">
    <location>
        <begin position="1"/>
        <end position="36"/>
    </location>
</feature>
<dbReference type="GO" id="GO:0046872">
    <property type="term" value="F:metal ion binding"/>
    <property type="evidence" value="ECO:0007669"/>
    <property type="project" value="UniProtKB-KW"/>
</dbReference>